<evidence type="ECO:0000256" key="14">
    <source>
        <dbReference type="ARBA" id="ARBA00023170"/>
    </source>
</evidence>
<dbReference type="AlphaFoldDB" id="A2FSL1"/>
<accession>A2FSL1</accession>
<evidence type="ECO:0000256" key="8">
    <source>
        <dbReference type="ARBA" id="ARBA00022777"/>
    </source>
</evidence>
<organism evidence="17 18">
    <name type="scientific">Trichomonas vaginalis (strain ATCC PRA-98 / G3)</name>
    <dbReference type="NCBI Taxonomy" id="412133"/>
    <lineage>
        <taxon>Eukaryota</taxon>
        <taxon>Metamonada</taxon>
        <taxon>Parabasalia</taxon>
        <taxon>Trichomonadida</taxon>
        <taxon>Trichomonadidae</taxon>
        <taxon>Trichomonas</taxon>
    </lineage>
</organism>
<reference evidence="17" key="1">
    <citation type="submission" date="2006-10" db="EMBL/GenBank/DDBJ databases">
        <authorList>
            <person name="Amadeo P."/>
            <person name="Zhao Q."/>
            <person name="Wortman J."/>
            <person name="Fraser-Liggett C."/>
            <person name="Carlton J."/>
        </authorList>
    </citation>
    <scope>NUCLEOTIDE SEQUENCE</scope>
    <source>
        <strain evidence="17">G3</strain>
    </source>
</reference>
<evidence type="ECO:0000256" key="11">
    <source>
        <dbReference type="ARBA" id="ARBA00023136"/>
    </source>
</evidence>
<keyword evidence="14" id="KW-0675">Receptor</keyword>
<keyword evidence="18" id="KW-1185">Reference proteome</keyword>
<protein>
    <recommendedName>
        <fullName evidence="2">receptor protein-tyrosine kinase</fullName>
        <ecNumber evidence="2">2.7.10.1</ecNumber>
    </recommendedName>
</protein>
<evidence type="ECO:0000256" key="12">
    <source>
        <dbReference type="ARBA" id="ARBA00023137"/>
    </source>
</evidence>
<dbReference type="GO" id="GO:0005524">
    <property type="term" value="F:ATP binding"/>
    <property type="evidence" value="ECO:0007669"/>
    <property type="project" value="UniProtKB-KW"/>
</dbReference>
<dbReference type="InterPro" id="IPR055163">
    <property type="entry name" value="ALK/LTK-like_GRD"/>
</dbReference>
<keyword evidence="5" id="KW-0812">Transmembrane</keyword>
<keyword evidence="3" id="KW-1003">Cell membrane</keyword>
<evidence type="ECO:0000256" key="6">
    <source>
        <dbReference type="ARBA" id="ARBA00022729"/>
    </source>
</evidence>
<evidence type="ECO:0000256" key="3">
    <source>
        <dbReference type="ARBA" id="ARBA00022475"/>
    </source>
</evidence>
<keyword evidence="12" id="KW-0829">Tyrosine-protein kinase</keyword>
<keyword evidence="11" id="KW-0472">Membrane</keyword>
<dbReference type="VEuPathDB" id="TrichDB:TVAGG3_0171850"/>
<keyword evidence="10" id="KW-1133">Transmembrane helix</keyword>
<sequence length="206" mass="20465">MVEDLIRKAGAIRNHAQVVGSTFITFENNISNIIIVSGSGGGSGYYAYTDGTVESFGGYGGLIAGNGAGSGFGTGATISSAGNGGFYPGTSASLSCLAENGEKLTGGNSCSTSEASAGGGGSGYFGGGGGADLGGGGGGSSFASDILENIKYLNGNENMTEPIGTTNIGHVGNGFVIIEHFLFCSFGINKCIFNLNSILLFIFVLV</sequence>
<dbReference type="EC" id="2.7.10.1" evidence="2"/>
<keyword evidence="4" id="KW-0808">Transferase</keyword>
<dbReference type="KEGG" id="tva:4749821"/>
<evidence type="ECO:0000259" key="16">
    <source>
        <dbReference type="Pfam" id="PF12810"/>
    </source>
</evidence>
<evidence type="ECO:0000256" key="7">
    <source>
        <dbReference type="ARBA" id="ARBA00022741"/>
    </source>
</evidence>
<dbReference type="RefSeq" id="XP_001305042.1">
    <property type="nucleotide sequence ID" value="XM_001305041.1"/>
</dbReference>
<evidence type="ECO:0000313" key="18">
    <source>
        <dbReference type="Proteomes" id="UP000001542"/>
    </source>
</evidence>
<keyword evidence="13" id="KW-1015">Disulfide bond</keyword>
<comment type="subcellular location">
    <subcellularLocation>
        <location evidence="1">Cell membrane</location>
        <topology evidence="1">Single-pass type I membrane protein</topology>
    </subcellularLocation>
</comment>
<dbReference type="VEuPathDB" id="TrichDB:TVAG_226120"/>
<dbReference type="EMBL" id="DS113989">
    <property type="protein sequence ID" value="EAX92112.1"/>
    <property type="molecule type" value="Genomic_DNA"/>
</dbReference>
<dbReference type="GO" id="GO:0005886">
    <property type="term" value="C:plasma membrane"/>
    <property type="evidence" value="ECO:0007669"/>
    <property type="project" value="UniProtKB-SubCell"/>
</dbReference>
<gene>
    <name evidence="17" type="ORF">TVAG_226120</name>
</gene>
<evidence type="ECO:0000256" key="2">
    <source>
        <dbReference type="ARBA" id="ARBA00011902"/>
    </source>
</evidence>
<name>A2FSL1_TRIV3</name>
<keyword evidence="9" id="KW-0067">ATP-binding</keyword>
<evidence type="ECO:0000256" key="5">
    <source>
        <dbReference type="ARBA" id="ARBA00022692"/>
    </source>
</evidence>
<evidence type="ECO:0000256" key="10">
    <source>
        <dbReference type="ARBA" id="ARBA00022989"/>
    </source>
</evidence>
<evidence type="ECO:0000256" key="9">
    <source>
        <dbReference type="ARBA" id="ARBA00022840"/>
    </source>
</evidence>
<feature type="domain" description="ALK/LTK-like glycine-rich" evidence="16">
    <location>
        <begin position="20"/>
        <end position="179"/>
    </location>
</feature>
<evidence type="ECO:0000256" key="13">
    <source>
        <dbReference type="ARBA" id="ARBA00023157"/>
    </source>
</evidence>
<dbReference type="Pfam" id="PF12810">
    <property type="entry name" value="ALK_LTK_GRD"/>
    <property type="match status" value="1"/>
</dbReference>
<evidence type="ECO:0000256" key="15">
    <source>
        <dbReference type="ARBA" id="ARBA00023180"/>
    </source>
</evidence>
<keyword evidence="8" id="KW-0418">Kinase</keyword>
<keyword evidence="15" id="KW-0325">Glycoprotein</keyword>
<evidence type="ECO:0000313" key="17">
    <source>
        <dbReference type="EMBL" id="EAX92112.1"/>
    </source>
</evidence>
<dbReference type="Proteomes" id="UP000001542">
    <property type="component" value="Unassembled WGS sequence"/>
</dbReference>
<dbReference type="InParanoid" id="A2FSL1"/>
<evidence type="ECO:0000256" key="1">
    <source>
        <dbReference type="ARBA" id="ARBA00004251"/>
    </source>
</evidence>
<keyword evidence="7" id="KW-0547">Nucleotide-binding</keyword>
<dbReference type="GO" id="GO:0004714">
    <property type="term" value="F:transmembrane receptor protein tyrosine kinase activity"/>
    <property type="evidence" value="ECO:0007669"/>
    <property type="project" value="UniProtKB-EC"/>
</dbReference>
<reference evidence="17" key="2">
    <citation type="journal article" date="2007" name="Science">
        <title>Draft genome sequence of the sexually transmitted pathogen Trichomonas vaginalis.</title>
        <authorList>
            <person name="Carlton J.M."/>
            <person name="Hirt R.P."/>
            <person name="Silva J.C."/>
            <person name="Delcher A.L."/>
            <person name="Schatz M."/>
            <person name="Zhao Q."/>
            <person name="Wortman J.R."/>
            <person name="Bidwell S.L."/>
            <person name="Alsmark U.C.M."/>
            <person name="Besteiro S."/>
            <person name="Sicheritz-Ponten T."/>
            <person name="Noel C.J."/>
            <person name="Dacks J.B."/>
            <person name="Foster P.G."/>
            <person name="Simillion C."/>
            <person name="Van de Peer Y."/>
            <person name="Miranda-Saavedra D."/>
            <person name="Barton G.J."/>
            <person name="Westrop G.D."/>
            <person name="Mueller S."/>
            <person name="Dessi D."/>
            <person name="Fiori P.L."/>
            <person name="Ren Q."/>
            <person name="Paulsen I."/>
            <person name="Zhang H."/>
            <person name="Bastida-Corcuera F.D."/>
            <person name="Simoes-Barbosa A."/>
            <person name="Brown M.T."/>
            <person name="Hayes R.D."/>
            <person name="Mukherjee M."/>
            <person name="Okumura C.Y."/>
            <person name="Schneider R."/>
            <person name="Smith A.J."/>
            <person name="Vanacova S."/>
            <person name="Villalvazo M."/>
            <person name="Haas B.J."/>
            <person name="Pertea M."/>
            <person name="Feldblyum T.V."/>
            <person name="Utterback T.R."/>
            <person name="Shu C.L."/>
            <person name="Osoegawa K."/>
            <person name="de Jong P.J."/>
            <person name="Hrdy I."/>
            <person name="Horvathova L."/>
            <person name="Zubacova Z."/>
            <person name="Dolezal P."/>
            <person name="Malik S.B."/>
            <person name="Logsdon J.M. Jr."/>
            <person name="Henze K."/>
            <person name="Gupta A."/>
            <person name="Wang C.C."/>
            <person name="Dunne R.L."/>
            <person name="Upcroft J.A."/>
            <person name="Upcroft P."/>
            <person name="White O."/>
            <person name="Salzberg S.L."/>
            <person name="Tang P."/>
            <person name="Chiu C.-H."/>
            <person name="Lee Y.-S."/>
            <person name="Embley T.M."/>
            <person name="Coombs G.H."/>
            <person name="Mottram J.C."/>
            <person name="Tachezy J."/>
            <person name="Fraser-Liggett C.M."/>
            <person name="Johnson P.J."/>
        </authorList>
    </citation>
    <scope>NUCLEOTIDE SEQUENCE [LARGE SCALE GENOMIC DNA]</scope>
    <source>
        <strain evidence="17">G3</strain>
    </source>
</reference>
<proteinExistence type="predicted"/>
<evidence type="ECO:0000256" key="4">
    <source>
        <dbReference type="ARBA" id="ARBA00022679"/>
    </source>
</evidence>
<keyword evidence="6" id="KW-0732">Signal</keyword>